<organism evidence="1">
    <name type="scientific">marine sediment metagenome</name>
    <dbReference type="NCBI Taxonomy" id="412755"/>
    <lineage>
        <taxon>unclassified sequences</taxon>
        <taxon>metagenomes</taxon>
        <taxon>ecological metagenomes</taxon>
    </lineage>
</organism>
<sequence>MEADRHFNKLIEKTNQVWLKTQEVCDIESLYKYLIGYNTLLRYKPVPARPIWDTAIFESSVLQESSTFLATHGLYEEACIILRTLIDGFLTRLYWDTKHMKDELKKHEISGKRIDEYQEWELGFTNSYPTKTKILNMLFMVCHIKNYNSKYHLRDEVDNIISMLNKFVHNRPETRHPSDVGRSSLMNFAFSEKKFNEWFDYTKSVFRYVSTLSILQYPKLIETRFGYEFEILEPVQSSNIKKVLKSASGHDFVWPIRAPFSP</sequence>
<accession>A0A0F9JQD9</accession>
<comment type="caution">
    <text evidence="1">The sequence shown here is derived from an EMBL/GenBank/DDBJ whole genome shotgun (WGS) entry which is preliminary data.</text>
</comment>
<gene>
    <name evidence="1" type="ORF">LCGC14_1423810</name>
</gene>
<evidence type="ECO:0000313" key="1">
    <source>
        <dbReference type="EMBL" id="KKM72109.1"/>
    </source>
</evidence>
<protein>
    <submittedName>
        <fullName evidence="1">Uncharacterized protein</fullName>
    </submittedName>
</protein>
<name>A0A0F9JQD9_9ZZZZ</name>
<dbReference type="EMBL" id="LAZR01009527">
    <property type="protein sequence ID" value="KKM72109.1"/>
    <property type="molecule type" value="Genomic_DNA"/>
</dbReference>
<proteinExistence type="predicted"/>
<dbReference type="AlphaFoldDB" id="A0A0F9JQD9"/>
<reference evidence="1" key="1">
    <citation type="journal article" date="2015" name="Nature">
        <title>Complex archaea that bridge the gap between prokaryotes and eukaryotes.</title>
        <authorList>
            <person name="Spang A."/>
            <person name="Saw J.H."/>
            <person name="Jorgensen S.L."/>
            <person name="Zaremba-Niedzwiedzka K."/>
            <person name="Martijn J."/>
            <person name="Lind A.E."/>
            <person name="van Eijk R."/>
            <person name="Schleper C."/>
            <person name="Guy L."/>
            <person name="Ettema T.J."/>
        </authorList>
    </citation>
    <scope>NUCLEOTIDE SEQUENCE</scope>
</reference>